<organism evidence="6 7">
    <name type="scientific">Paraglaciecola arctica BSs20135</name>
    <dbReference type="NCBI Taxonomy" id="493475"/>
    <lineage>
        <taxon>Bacteria</taxon>
        <taxon>Pseudomonadati</taxon>
        <taxon>Pseudomonadota</taxon>
        <taxon>Gammaproteobacteria</taxon>
        <taxon>Alteromonadales</taxon>
        <taxon>Alteromonadaceae</taxon>
        <taxon>Paraglaciecola</taxon>
    </lineage>
</organism>
<dbReference type="eggNOG" id="COG5276">
    <property type="taxonomic scope" value="Bacteria"/>
</dbReference>
<keyword evidence="7" id="KW-1185">Reference proteome</keyword>
<gene>
    <name evidence="6" type="ORF">GARC_1535</name>
</gene>
<evidence type="ECO:0000256" key="4">
    <source>
        <dbReference type="SAM" id="MobiDB-lite"/>
    </source>
</evidence>
<dbReference type="GO" id="GO:0016020">
    <property type="term" value="C:membrane"/>
    <property type="evidence" value="ECO:0007669"/>
    <property type="project" value="InterPro"/>
</dbReference>
<sequence length="905" mass="97871">MILAIGYSQGVQAHAEHDKARFVAPNGENTGSCNNRFRPCKTVTYAAQNANKGDSILVAQGQYVIESEQDLLYFTGQIVPVLGGFNQVEQYQGQNPDTYITSISGVPAEYAQQLSQQGFHVIRDTKGLAKLSLQGKGLNVSKLQLMQQKQVNNTCINGSAAGFDCNNMSLLAHIPLADFPNNPSAANDIWGHVDLNTEKEYAIIGLINGVAVVDVTTATSPEIVGSITGLSSSWRDIKVYQYFDTSTLRWHAYAYSTTEADEGLTIIDLNDLDNGISVVKRQKTDSSAHNIYISNVDYGLNIALANQEPAVHILGSNNFGGAFRSYALSDPETLGSTYSNSSATRNDYTHDAASLIINDARAQTDCVQAKDNACLVFLDFNEDKLRVWDHTDKNQAIELGSRTYPNAEYTHSGWWSEDKQFVIVHDELDEQKHNINTTLNIFNISSLSSPSLVGTWTGPTRAIDHNGFVRGNRYYMSNYERGVTVLDITDPSDPIEVGFFDTYPISDNAGFNGAWGIYPFLPSGNILVSDINSGLYIIQDQTLENDTAKIAFEAKQLNVDEGQSVSIAVTKTGNGATTVGYEILPGSANLEDFVLISGELQWTTNDTEPQNIVLQTSNDTLDEITESLFIRLFDPKNGATLVNPSMVTVQIIDALHQGQIVFANDEVTVKETDGTLQIAVTRQGGSDGIVSVGYVLSSGTAIIGSDANTASGTLEWLDGDSADQYIDITLINDNETEVPESLLLTLSANQANVLGNQTTLKIVIRDDESNQAPTAKAGDNSEVNTRQNVTLAGSGSDPEDQPLSYLWQQVSGSNVTINNANSPQASFTAPSTAATLEFSLTTTDDFGLTSSANIIITVIASTTSTPTSSSGGGSVSELILLSLLWLGIRRKTVEKISKQTQYPNK</sequence>
<feature type="domain" description="Calx-beta" evidence="5">
    <location>
        <begin position="538"/>
        <end position="633"/>
    </location>
</feature>
<dbReference type="InterPro" id="IPR013211">
    <property type="entry name" value="LVIVD"/>
</dbReference>
<dbReference type="Proteomes" id="UP000006327">
    <property type="component" value="Unassembled WGS sequence"/>
</dbReference>
<accession>K6YJZ3</accession>
<dbReference type="EMBL" id="BAEO01000018">
    <property type="protein sequence ID" value="GAC18507.1"/>
    <property type="molecule type" value="Genomic_DNA"/>
</dbReference>
<feature type="compositionally biased region" description="Polar residues" evidence="4">
    <location>
        <begin position="781"/>
        <end position="793"/>
    </location>
</feature>
<dbReference type="InterPro" id="IPR027589">
    <property type="entry name" value="Choice_anch_B"/>
</dbReference>
<dbReference type="AlphaFoldDB" id="K6YJZ3"/>
<feature type="region of interest" description="Disordered" evidence="4">
    <location>
        <begin position="771"/>
        <end position="802"/>
    </location>
</feature>
<dbReference type="GO" id="GO:0007154">
    <property type="term" value="P:cell communication"/>
    <property type="evidence" value="ECO:0007669"/>
    <property type="project" value="InterPro"/>
</dbReference>
<dbReference type="SUPFAM" id="SSF75011">
    <property type="entry name" value="3-carboxy-cis,cis-mucoante lactonizing enzyme"/>
    <property type="match status" value="1"/>
</dbReference>
<protein>
    <submittedName>
        <fullName evidence="6">Solute carrier family 8</fullName>
    </submittedName>
</protein>
<dbReference type="SUPFAM" id="SSF141072">
    <property type="entry name" value="CalX-like"/>
    <property type="match status" value="2"/>
</dbReference>
<dbReference type="OrthoDB" id="9815940at2"/>
<dbReference type="GO" id="GO:0005576">
    <property type="term" value="C:extracellular region"/>
    <property type="evidence" value="ECO:0007669"/>
    <property type="project" value="TreeGrafter"/>
</dbReference>
<dbReference type="Pfam" id="PF08309">
    <property type="entry name" value="LVIVD"/>
    <property type="match status" value="1"/>
</dbReference>
<dbReference type="STRING" id="493475.GARC_1535"/>
<name>K6YJZ3_9ALTE</name>
<evidence type="ECO:0000256" key="1">
    <source>
        <dbReference type="ARBA" id="ARBA00022729"/>
    </source>
</evidence>
<evidence type="ECO:0000259" key="5">
    <source>
        <dbReference type="SMART" id="SM00237"/>
    </source>
</evidence>
<dbReference type="PANTHER" id="PTHR38787:SF3">
    <property type="entry name" value="REGULATORY P DOMAIN-CONTAINING PROTEIN"/>
    <property type="match status" value="1"/>
</dbReference>
<keyword evidence="3" id="KW-0106">Calcium</keyword>
<evidence type="ECO:0000256" key="3">
    <source>
        <dbReference type="ARBA" id="ARBA00022837"/>
    </source>
</evidence>
<dbReference type="InterPro" id="IPR003644">
    <property type="entry name" value="Calx_beta"/>
</dbReference>
<dbReference type="PANTHER" id="PTHR38787">
    <property type="entry name" value="REGULATORY P DOMAIN-CONTAINING PROTEIN"/>
    <property type="match status" value="1"/>
</dbReference>
<evidence type="ECO:0000256" key="2">
    <source>
        <dbReference type="ARBA" id="ARBA00022737"/>
    </source>
</evidence>
<keyword evidence="1" id="KW-0732">Signal</keyword>
<dbReference type="NCBIfam" id="TIGR04312">
    <property type="entry name" value="choice_anch_B"/>
    <property type="match status" value="1"/>
</dbReference>
<dbReference type="InterPro" id="IPR038081">
    <property type="entry name" value="CalX-like_sf"/>
</dbReference>
<keyword evidence="2" id="KW-0677">Repeat</keyword>
<reference evidence="6 7" key="1">
    <citation type="journal article" date="2017" name="Antonie Van Leeuwenhoek">
        <title>Rhizobium rhizosphaerae sp. nov., a novel species isolated from rice rhizosphere.</title>
        <authorList>
            <person name="Zhao J.J."/>
            <person name="Zhang J."/>
            <person name="Zhang R.J."/>
            <person name="Zhang C.W."/>
            <person name="Yin H.Q."/>
            <person name="Zhang X.X."/>
        </authorList>
    </citation>
    <scope>NUCLEOTIDE SEQUENCE [LARGE SCALE GENOMIC DNA]</scope>
    <source>
        <strain evidence="6 7">BSs20135</strain>
    </source>
</reference>
<evidence type="ECO:0000313" key="6">
    <source>
        <dbReference type="EMBL" id="GAC18507.1"/>
    </source>
</evidence>
<dbReference type="Gene3D" id="2.60.40.10">
    <property type="entry name" value="Immunoglobulins"/>
    <property type="match status" value="1"/>
</dbReference>
<dbReference type="Gene3D" id="2.60.40.2030">
    <property type="match status" value="2"/>
</dbReference>
<comment type="caution">
    <text evidence="6">The sequence shown here is derived from an EMBL/GenBank/DDBJ whole genome shotgun (WGS) entry which is preliminary data.</text>
</comment>
<feature type="domain" description="Calx-beta" evidence="5">
    <location>
        <begin position="647"/>
        <end position="747"/>
    </location>
</feature>
<proteinExistence type="predicted"/>
<dbReference type="Pfam" id="PF22352">
    <property type="entry name" value="K319L-like_PKD"/>
    <property type="match status" value="1"/>
</dbReference>
<dbReference type="Pfam" id="PF03160">
    <property type="entry name" value="Calx-beta"/>
    <property type="match status" value="2"/>
</dbReference>
<evidence type="ECO:0000313" key="7">
    <source>
        <dbReference type="Proteomes" id="UP000006327"/>
    </source>
</evidence>
<dbReference type="SMART" id="SM00237">
    <property type="entry name" value="Calx_beta"/>
    <property type="match status" value="2"/>
</dbReference>
<dbReference type="InterPro" id="IPR013783">
    <property type="entry name" value="Ig-like_fold"/>
</dbReference>